<reference evidence="5 6" key="1">
    <citation type="submission" date="2011-11" db="EMBL/GenBank/DDBJ databases">
        <title>Whole genome shotgun sequence of Gordonia araii NBRC 100433.</title>
        <authorList>
            <person name="Yoshida Y."/>
            <person name="Hosoyama A."/>
            <person name="Tsuchikane K."/>
            <person name="Katsumata H."/>
            <person name="Yamazaki S."/>
            <person name="Fujita N."/>
        </authorList>
    </citation>
    <scope>NUCLEOTIDE SEQUENCE [LARGE SCALE GENOMIC DNA]</scope>
    <source>
        <strain evidence="5 6">NBRC 100433</strain>
    </source>
</reference>
<evidence type="ECO:0000256" key="1">
    <source>
        <dbReference type="ARBA" id="ARBA00006484"/>
    </source>
</evidence>
<dbReference type="RefSeq" id="WP_007322166.1">
    <property type="nucleotide sequence ID" value="NZ_BAEE01000051.1"/>
</dbReference>
<dbReference type="PANTHER" id="PTHR43391">
    <property type="entry name" value="RETINOL DEHYDROGENASE-RELATED"/>
    <property type="match status" value="1"/>
</dbReference>
<comment type="similarity">
    <text evidence="1 3">Belongs to the short-chain dehydrogenases/reductases (SDR) family.</text>
</comment>
<feature type="domain" description="Ketoreductase" evidence="4">
    <location>
        <begin position="7"/>
        <end position="183"/>
    </location>
</feature>
<dbReference type="PROSITE" id="PS00061">
    <property type="entry name" value="ADH_SHORT"/>
    <property type="match status" value="1"/>
</dbReference>
<evidence type="ECO:0000256" key="3">
    <source>
        <dbReference type="RuleBase" id="RU000363"/>
    </source>
</evidence>
<accession>G7H2L6</accession>
<dbReference type="PRINTS" id="PR00080">
    <property type="entry name" value="SDRFAMILY"/>
</dbReference>
<dbReference type="Proteomes" id="UP000035088">
    <property type="component" value="Unassembled WGS sequence"/>
</dbReference>
<comment type="caution">
    <text evidence="5">The sequence shown here is derived from an EMBL/GenBank/DDBJ whole genome shotgun (WGS) entry which is preliminary data.</text>
</comment>
<dbReference type="PRINTS" id="PR00081">
    <property type="entry name" value="GDHRDH"/>
</dbReference>
<gene>
    <name evidence="5" type="ORF">GOARA_051_00350</name>
</gene>
<evidence type="ECO:0000313" key="6">
    <source>
        <dbReference type="Proteomes" id="UP000035088"/>
    </source>
</evidence>
<dbReference type="OrthoDB" id="4690547at2"/>
<dbReference type="SUPFAM" id="SSF51735">
    <property type="entry name" value="NAD(P)-binding Rossmann-fold domains"/>
    <property type="match status" value="1"/>
</dbReference>
<dbReference type="Gene3D" id="3.40.50.720">
    <property type="entry name" value="NAD(P)-binding Rossmann-like Domain"/>
    <property type="match status" value="1"/>
</dbReference>
<dbReference type="AlphaFoldDB" id="G7H2L6"/>
<name>G7H2L6_9ACTN</name>
<dbReference type="PANTHER" id="PTHR43391:SF82">
    <property type="entry name" value="OXIDOREDUCTASE SADH-RELATED"/>
    <property type="match status" value="1"/>
</dbReference>
<keyword evidence="2" id="KW-0560">Oxidoreductase</keyword>
<evidence type="ECO:0000256" key="2">
    <source>
        <dbReference type="ARBA" id="ARBA00023002"/>
    </source>
</evidence>
<keyword evidence="6" id="KW-1185">Reference proteome</keyword>
<dbReference type="Pfam" id="PF00106">
    <property type="entry name" value="adh_short"/>
    <property type="match status" value="1"/>
</dbReference>
<dbReference type="STRING" id="1073574.GOARA_051_00350"/>
<evidence type="ECO:0000313" key="5">
    <source>
        <dbReference type="EMBL" id="GAB10091.1"/>
    </source>
</evidence>
<dbReference type="SMART" id="SM00822">
    <property type="entry name" value="PKS_KR"/>
    <property type="match status" value="1"/>
</dbReference>
<protein>
    <submittedName>
        <fullName evidence="5">Putative alcohol dehydrogenase</fullName>
    </submittedName>
</protein>
<sequence length="279" mass="29104">MKSFEGKVAVVTGAGSGIGRALAENLAGRGAVLALSDVDESGVAETVARCEKAGAKAVGYRLDVADRDAVYAHADEVIAEFGKVNVVVNNAGVSLSATVEDMSWDDFEWLMNIDFWGVAYGTKAFLPHLIASGDGHIANVSSVFGLMGIPSQSAYNAAKFAVRGFTESLRQEMIIAGHNVGVTCVHPGGIKTNIVVNGRGAGATDEEVAEAGRQFDKIAMTSAEGAAKAIVRGIRRNAPRVLIGADARFFDAVPRVIGPRYEDIAGRLAKLSGAADKLP</sequence>
<dbReference type="EMBL" id="BAEE01000051">
    <property type="protein sequence ID" value="GAB10091.1"/>
    <property type="molecule type" value="Genomic_DNA"/>
</dbReference>
<dbReference type="GO" id="GO:0016491">
    <property type="term" value="F:oxidoreductase activity"/>
    <property type="evidence" value="ECO:0007669"/>
    <property type="project" value="UniProtKB-KW"/>
</dbReference>
<organism evidence="5 6">
    <name type="scientific">Gordonia araii NBRC 100433</name>
    <dbReference type="NCBI Taxonomy" id="1073574"/>
    <lineage>
        <taxon>Bacteria</taxon>
        <taxon>Bacillati</taxon>
        <taxon>Actinomycetota</taxon>
        <taxon>Actinomycetes</taxon>
        <taxon>Mycobacteriales</taxon>
        <taxon>Gordoniaceae</taxon>
        <taxon>Gordonia</taxon>
    </lineage>
</organism>
<dbReference type="InterPro" id="IPR036291">
    <property type="entry name" value="NAD(P)-bd_dom_sf"/>
</dbReference>
<proteinExistence type="inferred from homology"/>
<dbReference type="InterPro" id="IPR020904">
    <property type="entry name" value="Sc_DH/Rdtase_CS"/>
</dbReference>
<dbReference type="InterPro" id="IPR057326">
    <property type="entry name" value="KR_dom"/>
</dbReference>
<evidence type="ECO:0000259" key="4">
    <source>
        <dbReference type="SMART" id="SM00822"/>
    </source>
</evidence>
<dbReference type="FunFam" id="3.40.50.720:FF:000084">
    <property type="entry name" value="Short-chain dehydrogenase reductase"/>
    <property type="match status" value="1"/>
</dbReference>
<dbReference type="InterPro" id="IPR002347">
    <property type="entry name" value="SDR_fam"/>
</dbReference>